<evidence type="ECO:0000313" key="3">
    <source>
        <dbReference type="EMBL" id="CAD7284228.1"/>
    </source>
</evidence>
<dbReference type="GO" id="GO:0005794">
    <property type="term" value="C:Golgi apparatus"/>
    <property type="evidence" value="ECO:0007669"/>
    <property type="project" value="TreeGrafter"/>
</dbReference>
<evidence type="ECO:0000313" key="4">
    <source>
        <dbReference type="Proteomes" id="UP000678499"/>
    </source>
</evidence>
<dbReference type="GO" id="GO:0005789">
    <property type="term" value="C:endoplasmic reticulum membrane"/>
    <property type="evidence" value="ECO:0007669"/>
    <property type="project" value="TreeGrafter"/>
</dbReference>
<evidence type="ECO:0000259" key="2">
    <source>
        <dbReference type="Pfam" id="PF05050"/>
    </source>
</evidence>
<keyword evidence="1" id="KW-0472">Membrane</keyword>
<sequence length="292" mass="33373">MRGLGINRKIAVFVGFSVFALTAVTLLGNFFVVYEKSLKFCRSKQKGESVHLVRVGDDDRLMKLDEIASNIAPPCEVGCYKLESPNSIHFSQFLDQREVLEELFKVEEDKFFVEVGALDGEKFSNTLWLEREKGWTGLLIEPGKRSYSNLVTKRRKCWTANACVSRSNHQEQHVKFIENVDAPELSSFFHLTEPIFNVTLPGNHENIIEVFCLPLADLILSLNRTRVDFLSLDTEGADADIVQNFPWHRIDVRVIMVEKGQGETPIRIYNRMISAGYNLHKELNVDFVFVKA</sequence>
<dbReference type="OrthoDB" id="6357215at2759"/>
<dbReference type="EMBL" id="OA889427">
    <property type="protein sequence ID" value="CAD7284228.1"/>
    <property type="molecule type" value="Genomic_DNA"/>
</dbReference>
<dbReference type="EMBL" id="CAJPEX010007390">
    <property type="protein sequence ID" value="CAG0924380.1"/>
    <property type="molecule type" value="Genomic_DNA"/>
</dbReference>
<dbReference type="InterPro" id="IPR029063">
    <property type="entry name" value="SAM-dependent_MTases_sf"/>
</dbReference>
<accession>A0A7R9BZ67</accession>
<dbReference type="GO" id="GO:0031902">
    <property type="term" value="C:late endosome membrane"/>
    <property type="evidence" value="ECO:0007669"/>
    <property type="project" value="TreeGrafter"/>
</dbReference>
<protein>
    <recommendedName>
        <fullName evidence="2">Methyltransferase FkbM domain-containing protein</fullName>
    </recommendedName>
</protein>
<name>A0A7R9BZ67_9CRUS</name>
<dbReference type="GO" id="GO:0005886">
    <property type="term" value="C:plasma membrane"/>
    <property type="evidence" value="ECO:0007669"/>
    <property type="project" value="TreeGrafter"/>
</dbReference>
<dbReference type="GO" id="GO:0006888">
    <property type="term" value="P:endoplasmic reticulum to Golgi vesicle-mediated transport"/>
    <property type="evidence" value="ECO:0007669"/>
    <property type="project" value="TreeGrafter"/>
</dbReference>
<dbReference type="GO" id="GO:0016197">
    <property type="term" value="P:endosomal transport"/>
    <property type="evidence" value="ECO:0007669"/>
    <property type="project" value="TreeGrafter"/>
</dbReference>
<dbReference type="PANTHER" id="PTHR34009">
    <property type="entry name" value="PROTEIN STAR"/>
    <property type="match status" value="1"/>
</dbReference>
<dbReference type="AlphaFoldDB" id="A0A7R9BZ67"/>
<feature type="transmembrane region" description="Helical" evidence="1">
    <location>
        <begin position="12"/>
        <end position="34"/>
    </location>
</feature>
<dbReference type="Gene3D" id="3.40.50.150">
    <property type="entry name" value="Vaccinia Virus protein VP39"/>
    <property type="match status" value="1"/>
</dbReference>
<reference evidence="3" key="1">
    <citation type="submission" date="2020-11" db="EMBL/GenBank/DDBJ databases">
        <authorList>
            <person name="Tran Van P."/>
        </authorList>
    </citation>
    <scope>NUCLEOTIDE SEQUENCE</scope>
</reference>
<dbReference type="Proteomes" id="UP000678499">
    <property type="component" value="Unassembled WGS sequence"/>
</dbReference>
<feature type="domain" description="Methyltransferase FkbM" evidence="2">
    <location>
        <begin position="114"/>
        <end position="277"/>
    </location>
</feature>
<dbReference type="InterPro" id="IPR053202">
    <property type="entry name" value="EGF_Rcpt_Signaling_Reg"/>
</dbReference>
<dbReference type="PANTHER" id="PTHR34009:SF2">
    <property type="entry name" value="PROTEIN STAR"/>
    <property type="match status" value="1"/>
</dbReference>
<keyword evidence="1" id="KW-0812">Transmembrane</keyword>
<keyword evidence="1" id="KW-1133">Transmembrane helix</keyword>
<dbReference type="InterPro" id="IPR006342">
    <property type="entry name" value="FkbM_mtfrase"/>
</dbReference>
<keyword evidence="4" id="KW-1185">Reference proteome</keyword>
<dbReference type="SUPFAM" id="SSF53335">
    <property type="entry name" value="S-adenosyl-L-methionine-dependent methyltransferases"/>
    <property type="match status" value="1"/>
</dbReference>
<gene>
    <name evidence="3" type="ORF">NMOB1V02_LOCUS11835</name>
</gene>
<evidence type="ECO:0000256" key="1">
    <source>
        <dbReference type="SAM" id="Phobius"/>
    </source>
</evidence>
<dbReference type="Pfam" id="PF05050">
    <property type="entry name" value="Methyltransf_21"/>
    <property type="match status" value="1"/>
</dbReference>
<proteinExistence type="predicted"/>
<organism evidence="3">
    <name type="scientific">Notodromas monacha</name>
    <dbReference type="NCBI Taxonomy" id="399045"/>
    <lineage>
        <taxon>Eukaryota</taxon>
        <taxon>Metazoa</taxon>
        <taxon>Ecdysozoa</taxon>
        <taxon>Arthropoda</taxon>
        <taxon>Crustacea</taxon>
        <taxon>Oligostraca</taxon>
        <taxon>Ostracoda</taxon>
        <taxon>Podocopa</taxon>
        <taxon>Podocopida</taxon>
        <taxon>Cypridocopina</taxon>
        <taxon>Cypridoidea</taxon>
        <taxon>Cyprididae</taxon>
        <taxon>Notodromas</taxon>
    </lineage>
</organism>